<reference evidence="2 3" key="1">
    <citation type="submission" date="2016-10" db="EMBL/GenBank/DDBJ databases">
        <authorList>
            <person name="de Groot N.N."/>
        </authorList>
    </citation>
    <scope>NUCLEOTIDE SEQUENCE [LARGE SCALE GENOMIC DNA]</scope>
    <source>
        <strain evidence="2 3">DSM 26130</strain>
    </source>
</reference>
<evidence type="ECO:0008006" key="4">
    <source>
        <dbReference type="Google" id="ProtNLM"/>
    </source>
</evidence>
<dbReference type="Proteomes" id="UP000198598">
    <property type="component" value="Unassembled WGS sequence"/>
</dbReference>
<dbReference type="OrthoDB" id="960947at2"/>
<protein>
    <recommendedName>
        <fullName evidence="4">Mobilisation protein (MobC)</fullName>
    </recommendedName>
</protein>
<organism evidence="2 3">
    <name type="scientific">Spirosoma endophyticum</name>
    <dbReference type="NCBI Taxonomy" id="662367"/>
    <lineage>
        <taxon>Bacteria</taxon>
        <taxon>Pseudomonadati</taxon>
        <taxon>Bacteroidota</taxon>
        <taxon>Cytophagia</taxon>
        <taxon>Cytophagales</taxon>
        <taxon>Cytophagaceae</taxon>
        <taxon>Spirosoma</taxon>
    </lineage>
</organism>
<accession>A0A1I1QMJ9</accession>
<evidence type="ECO:0000256" key="1">
    <source>
        <dbReference type="SAM" id="MobiDB-lite"/>
    </source>
</evidence>
<sequence length="148" mass="16114">MQKSTASLIRKGRPPKTLQDQRIHKVTVSFTPSEYEHLRRLAGHQPVVKPTGTSTKTTARPKRDHGSMAGHIRAMITNGRQGLTGEQFGILNQLVAACNTLDELARRAETAGLLALSVSLTSLQQRISGVLDEVDRRQTGPGKTAKPI</sequence>
<keyword evidence="3" id="KW-1185">Reference proteome</keyword>
<evidence type="ECO:0000313" key="2">
    <source>
        <dbReference type="EMBL" id="SFD23265.1"/>
    </source>
</evidence>
<feature type="region of interest" description="Disordered" evidence="1">
    <location>
        <begin position="45"/>
        <end position="69"/>
    </location>
</feature>
<gene>
    <name evidence="2" type="ORF">SAMN05216167_10423</name>
</gene>
<proteinExistence type="predicted"/>
<dbReference type="RefSeq" id="WP_093826348.1">
    <property type="nucleotide sequence ID" value="NZ_FOLQ01000004.1"/>
</dbReference>
<dbReference type="STRING" id="662367.SAMN05216167_10423"/>
<dbReference type="EMBL" id="FOLQ01000004">
    <property type="protein sequence ID" value="SFD23265.1"/>
    <property type="molecule type" value="Genomic_DNA"/>
</dbReference>
<name>A0A1I1QMJ9_9BACT</name>
<dbReference type="AlphaFoldDB" id="A0A1I1QMJ9"/>
<evidence type="ECO:0000313" key="3">
    <source>
        <dbReference type="Proteomes" id="UP000198598"/>
    </source>
</evidence>